<feature type="compositionally biased region" description="Basic and acidic residues" evidence="5">
    <location>
        <begin position="223"/>
        <end position="239"/>
    </location>
</feature>
<dbReference type="RefSeq" id="WP_125325802.1">
    <property type="nucleotide sequence ID" value="NZ_CP034328.1"/>
</dbReference>
<dbReference type="Gene3D" id="3.30.1330.60">
    <property type="entry name" value="OmpA-like domain"/>
    <property type="match status" value="1"/>
</dbReference>
<evidence type="ECO:0000313" key="9">
    <source>
        <dbReference type="Proteomes" id="UP000282002"/>
    </source>
</evidence>
<dbReference type="PROSITE" id="PS51123">
    <property type="entry name" value="OMPA_2"/>
    <property type="match status" value="1"/>
</dbReference>
<keyword evidence="9" id="KW-1185">Reference proteome</keyword>
<dbReference type="Pfam" id="PF00691">
    <property type="entry name" value="OmpA"/>
    <property type="match status" value="1"/>
</dbReference>
<dbReference type="InterPro" id="IPR006665">
    <property type="entry name" value="OmpA-like"/>
</dbReference>
<organism evidence="8 9">
    <name type="scientific">Tabrizicola piscis</name>
    <dbReference type="NCBI Taxonomy" id="2494374"/>
    <lineage>
        <taxon>Bacteria</taxon>
        <taxon>Pseudomonadati</taxon>
        <taxon>Pseudomonadota</taxon>
        <taxon>Alphaproteobacteria</taxon>
        <taxon>Rhodobacterales</taxon>
        <taxon>Paracoccaceae</taxon>
        <taxon>Tabrizicola</taxon>
    </lineage>
</organism>
<evidence type="ECO:0000256" key="1">
    <source>
        <dbReference type="ARBA" id="ARBA00004442"/>
    </source>
</evidence>
<evidence type="ECO:0000256" key="4">
    <source>
        <dbReference type="PROSITE-ProRule" id="PRU00473"/>
    </source>
</evidence>
<evidence type="ECO:0000256" key="2">
    <source>
        <dbReference type="ARBA" id="ARBA00023136"/>
    </source>
</evidence>
<gene>
    <name evidence="8" type="ORF">EI545_12635</name>
</gene>
<dbReference type="PANTHER" id="PTHR30329:SF21">
    <property type="entry name" value="LIPOPROTEIN YIAD-RELATED"/>
    <property type="match status" value="1"/>
</dbReference>
<evidence type="ECO:0000256" key="3">
    <source>
        <dbReference type="ARBA" id="ARBA00023237"/>
    </source>
</evidence>
<sequence>MLPKGLFLAAILLGSSAVSGGAQTLTDDEILDRFLTQREAYTAVRTGKGATRGLTIVTVETPDATAPAVDVVDGGPVLGDAPEDDTSTVVVAGTETAPATGDGTVSLTEVAADAAPAVDASKVGLLPEDLQVNVSISFDYDSATIKADQRPVLDQMCRVMRASDIKLFRIMGHTDAAGSDIYNEKLSLLRAEEVKRRLISDCGIEPTRLDAMGLGERFPADSADPRAPENRRVEFQALS</sequence>
<dbReference type="InterPro" id="IPR050330">
    <property type="entry name" value="Bact_OuterMem_StrucFunc"/>
</dbReference>
<protein>
    <submittedName>
        <fullName evidence="8">OmpA family protein</fullName>
    </submittedName>
</protein>
<evidence type="ECO:0000256" key="5">
    <source>
        <dbReference type="SAM" id="MobiDB-lite"/>
    </source>
</evidence>
<dbReference type="Proteomes" id="UP000282002">
    <property type="component" value="Chromosome"/>
</dbReference>
<keyword evidence="3" id="KW-0998">Cell outer membrane</keyword>
<dbReference type="EMBL" id="CP034328">
    <property type="protein sequence ID" value="AZL59607.1"/>
    <property type="molecule type" value="Genomic_DNA"/>
</dbReference>
<reference evidence="8 9" key="1">
    <citation type="submission" date="2018-12" db="EMBL/GenBank/DDBJ databases">
        <title>Complete genome sequencing of Tabrizicola sp. K13M18.</title>
        <authorList>
            <person name="Bae J.-W."/>
        </authorList>
    </citation>
    <scope>NUCLEOTIDE SEQUENCE [LARGE SCALE GENOMIC DNA]</scope>
    <source>
        <strain evidence="8 9">K13M18</strain>
    </source>
</reference>
<dbReference type="AlphaFoldDB" id="A0A3S8U7R0"/>
<evidence type="ECO:0000256" key="6">
    <source>
        <dbReference type="SAM" id="SignalP"/>
    </source>
</evidence>
<accession>A0A3S8U7R0</accession>
<comment type="subcellular location">
    <subcellularLocation>
        <location evidence="1">Cell outer membrane</location>
    </subcellularLocation>
</comment>
<evidence type="ECO:0000259" key="7">
    <source>
        <dbReference type="PROSITE" id="PS51123"/>
    </source>
</evidence>
<dbReference type="GO" id="GO:0009279">
    <property type="term" value="C:cell outer membrane"/>
    <property type="evidence" value="ECO:0007669"/>
    <property type="project" value="UniProtKB-SubCell"/>
</dbReference>
<dbReference type="PRINTS" id="PR01021">
    <property type="entry name" value="OMPADOMAIN"/>
</dbReference>
<dbReference type="PANTHER" id="PTHR30329">
    <property type="entry name" value="STATOR ELEMENT OF FLAGELLAR MOTOR COMPLEX"/>
    <property type="match status" value="1"/>
</dbReference>
<dbReference type="KEGG" id="taw:EI545_12635"/>
<keyword evidence="6" id="KW-0732">Signal</keyword>
<feature type="region of interest" description="Disordered" evidence="5">
    <location>
        <begin position="215"/>
        <end position="239"/>
    </location>
</feature>
<dbReference type="SUPFAM" id="SSF103088">
    <property type="entry name" value="OmpA-like"/>
    <property type="match status" value="1"/>
</dbReference>
<dbReference type="InterPro" id="IPR006664">
    <property type="entry name" value="OMP_bac"/>
</dbReference>
<feature type="domain" description="OmpA-like" evidence="7">
    <location>
        <begin position="125"/>
        <end position="239"/>
    </location>
</feature>
<evidence type="ECO:0000313" key="8">
    <source>
        <dbReference type="EMBL" id="AZL59607.1"/>
    </source>
</evidence>
<dbReference type="CDD" id="cd07185">
    <property type="entry name" value="OmpA_C-like"/>
    <property type="match status" value="1"/>
</dbReference>
<feature type="signal peptide" evidence="6">
    <location>
        <begin position="1"/>
        <end position="20"/>
    </location>
</feature>
<dbReference type="InterPro" id="IPR036737">
    <property type="entry name" value="OmpA-like_sf"/>
</dbReference>
<name>A0A3S8U7R0_9RHOB</name>
<keyword evidence="2 4" id="KW-0472">Membrane</keyword>
<proteinExistence type="predicted"/>
<feature type="chain" id="PRO_5019351256" evidence="6">
    <location>
        <begin position="21"/>
        <end position="239"/>
    </location>
</feature>
<dbReference type="OrthoDB" id="9792021at2"/>